<dbReference type="SUPFAM" id="SSF53474">
    <property type="entry name" value="alpha/beta-Hydrolases"/>
    <property type="match status" value="1"/>
</dbReference>
<dbReference type="Pfam" id="PF00135">
    <property type="entry name" value="COesterase"/>
    <property type="match status" value="1"/>
</dbReference>
<sequence length="1044" mass="119306">MVPASTNNDDNEQTNNIDSNSIHINRFEVPEAVERGHSATLYCDYQLESHEELYAIKFYKNNIEFFRYVPKELTPKQSYKLLGIYVNLKASNSTHVVLSQTNLNSDGLYICEISTEGPIFSTVRSEQLMKIYVLPEKNVQILGIMDQYNYGENISLVCKAGKSWPPVRLEWFINNLPIDNRYVINMTNERSTSTLVTSRIGLNLVAKPKYFHMVTGSLVKNKNKREWSLQPNVRQPVITGMKKNFRLDEILNLNCTTTMQNAQLRWFINQIPANESDLIRYDQHHRHHYDTYQSLTILGLWLRMNKHLLQMSELQLRCVSYFFKQISQLNSTLKIRTFNHNNGGGGGGNGELWGLDSTSSSSSSSGSLNRYPVLVFIHGESYDWNAGSVYDGSILASYSNIVVVTINFRLGVLGFFPSLGGTARGNFGLMDQVAALHWIQENIREFNGDERNVTLLGYGHGAACINFLMLSPMARGLFHRSIMISGSALSPWAIASDAIYHARNFAKILGCLENPRMEKMVLECLRHKTIDDILSIDLKIPTHLTAFGPIIDGIVIPNDPQSLMSKSNPLFGSYELLFGVVKTESYNLFSNYDEQYGLDLSRRDRLLRTLIRNLFNYHLQEIFLTIINEYTDWNRPFLHPISLFDSMIDIFSDSLIIAPTIRTGIFHSKQSQSQHRTYFFTFLHQTDIGTDYPTRLGCIHGQDMAYLFGAPLVSNGQQQFSWFSKNYSRSEINLSKIYIKYLTNFIKTGDPNQNGTKIINDNDHDHHSNSSKHLESWPLYDEIQQRYISFDNNKITIQDHYQAHRLSYWFNLLPQLHRPGDSDLKAHHLLESHNNIQTYDGIIRYGTLSAPVSFNTYFQSEDLHPEQNHSSSTNFQIFRQQNPPPTENNNNNIDSQELFSTNNLKNILNDSQNLNLNPGQESSALDLLNSGGNSGGNASFSMIVQSNNLYTWLSLIIAIGCSLLILNVLVFAGFYYHKDRNRLETKLNRHKQEPSTLNKQLNTSSSSSSKAFQINNNNPNYNSNNNIPLYRINSITDDYNKQAT</sequence>
<dbReference type="InterPro" id="IPR013783">
    <property type="entry name" value="Ig-like_fold"/>
</dbReference>
<dbReference type="OMA" id="HEREAIC"/>
<evidence type="ECO:0000256" key="3">
    <source>
        <dbReference type="SAM" id="MobiDB-lite"/>
    </source>
</evidence>
<dbReference type="Gene3D" id="3.40.50.1820">
    <property type="entry name" value="alpha/beta hydrolase"/>
    <property type="match status" value="1"/>
</dbReference>
<keyword evidence="2" id="KW-0325">Glycoprotein</keyword>
<keyword evidence="4" id="KW-1133">Transmembrane helix</keyword>
<evidence type="ECO:0000313" key="6">
    <source>
        <dbReference type="Proteomes" id="UP000515146"/>
    </source>
</evidence>
<feature type="domain" description="Carboxylesterase type B" evidence="5">
    <location>
        <begin position="369"/>
        <end position="809"/>
    </location>
</feature>
<dbReference type="Gene3D" id="2.60.40.10">
    <property type="entry name" value="Immunoglobulins"/>
    <property type="match status" value="2"/>
</dbReference>
<accession>A0A6P6YJU4</accession>
<feature type="transmembrane region" description="Helical" evidence="4">
    <location>
        <begin position="949"/>
        <end position="976"/>
    </location>
</feature>
<dbReference type="InterPro" id="IPR029058">
    <property type="entry name" value="AB_hydrolase_fold"/>
</dbReference>
<dbReference type="OrthoDB" id="3200163at2759"/>
<dbReference type="PANTHER" id="PTHR43903">
    <property type="entry name" value="NEUROLIGIN"/>
    <property type="match status" value="1"/>
</dbReference>
<feature type="compositionally biased region" description="Low complexity" evidence="3">
    <location>
        <begin position="1004"/>
        <end position="1022"/>
    </location>
</feature>
<evidence type="ECO:0000259" key="5">
    <source>
        <dbReference type="Pfam" id="PF00135"/>
    </source>
</evidence>
<gene>
    <name evidence="7" type="primary">LOC113799135</name>
</gene>
<dbReference type="InParanoid" id="A0A6P6YJU4"/>
<dbReference type="InterPro" id="IPR051093">
    <property type="entry name" value="Neuroligin/BSAL"/>
</dbReference>
<evidence type="ECO:0000256" key="1">
    <source>
        <dbReference type="ARBA" id="ARBA00005964"/>
    </source>
</evidence>
<dbReference type="FunCoup" id="A0A6P6YJU4">
    <property type="interactions" value="204"/>
</dbReference>
<keyword evidence="6" id="KW-1185">Reference proteome</keyword>
<feature type="compositionally biased region" description="Polar residues" evidence="3">
    <location>
        <begin position="994"/>
        <end position="1003"/>
    </location>
</feature>
<evidence type="ECO:0000256" key="2">
    <source>
        <dbReference type="ARBA" id="ARBA00023180"/>
    </source>
</evidence>
<name>A0A6P6YJU4_DERPT</name>
<evidence type="ECO:0000256" key="4">
    <source>
        <dbReference type="SAM" id="Phobius"/>
    </source>
</evidence>
<feature type="region of interest" description="Disordered" evidence="3">
    <location>
        <begin position="1"/>
        <end position="21"/>
    </location>
</feature>
<proteinExistence type="inferred from homology"/>
<dbReference type="SUPFAM" id="SSF48726">
    <property type="entry name" value="Immunoglobulin"/>
    <property type="match status" value="1"/>
</dbReference>
<keyword evidence="4" id="KW-0812">Transmembrane</keyword>
<dbReference type="Proteomes" id="UP000515146">
    <property type="component" value="Unplaced"/>
</dbReference>
<comment type="similarity">
    <text evidence="1">Belongs to the type-B carboxylesterase/lipase family.</text>
</comment>
<dbReference type="RefSeq" id="XP_027205525.1">
    <property type="nucleotide sequence ID" value="XM_027349724.1"/>
</dbReference>
<feature type="compositionally biased region" description="Polar residues" evidence="3">
    <location>
        <begin position="868"/>
        <end position="881"/>
    </location>
</feature>
<reference evidence="7" key="1">
    <citation type="submission" date="2025-08" db="UniProtKB">
        <authorList>
            <consortium name="RefSeq"/>
        </authorList>
    </citation>
    <scope>IDENTIFICATION</scope>
    <source>
        <strain evidence="7">Airmid</strain>
    </source>
</reference>
<keyword evidence="4" id="KW-0472">Membrane</keyword>
<dbReference type="AlphaFoldDB" id="A0A6P6YJU4"/>
<dbReference type="InterPro" id="IPR002018">
    <property type="entry name" value="CarbesteraseB"/>
</dbReference>
<evidence type="ECO:0000313" key="7">
    <source>
        <dbReference type="RefSeq" id="XP_027205525.1"/>
    </source>
</evidence>
<feature type="region of interest" description="Disordered" evidence="3">
    <location>
        <begin position="863"/>
        <end position="892"/>
    </location>
</feature>
<dbReference type="InterPro" id="IPR036179">
    <property type="entry name" value="Ig-like_dom_sf"/>
</dbReference>
<organism evidence="6 7">
    <name type="scientific">Dermatophagoides pteronyssinus</name>
    <name type="common">European house dust mite</name>
    <dbReference type="NCBI Taxonomy" id="6956"/>
    <lineage>
        <taxon>Eukaryota</taxon>
        <taxon>Metazoa</taxon>
        <taxon>Ecdysozoa</taxon>
        <taxon>Arthropoda</taxon>
        <taxon>Chelicerata</taxon>
        <taxon>Arachnida</taxon>
        <taxon>Acari</taxon>
        <taxon>Acariformes</taxon>
        <taxon>Sarcoptiformes</taxon>
        <taxon>Astigmata</taxon>
        <taxon>Psoroptidia</taxon>
        <taxon>Analgoidea</taxon>
        <taxon>Pyroglyphidae</taxon>
        <taxon>Dermatophagoidinae</taxon>
        <taxon>Dermatophagoides</taxon>
    </lineage>
</organism>
<feature type="region of interest" description="Disordered" evidence="3">
    <location>
        <begin position="989"/>
        <end position="1022"/>
    </location>
</feature>
<dbReference type="KEGG" id="dpte:113799135"/>
<protein>
    <submittedName>
        <fullName evidence="7">Neuroligin-3-like</fullName>
    </submittedName>
</protein>